<comment type="caution">
    <text evidence="2">The sequence shown here is derived from an EMBL/GenBank/DDBJ whole genome shotgun (WGS) entry which is preliminary data.</text>
</comment>
<evidence type="ECO:0000313" key="2">
    <source>
        <dbReference type="EMBL" id="COZ53281.1"/>
    </source>
</evidence>
<evidence type="ECO:0000256" key="1">
    <source>
        <dbReference type="SAM" id="MobiDB-lite"/>
    </source>
</evidence>
<evidence type="ECO:0000313" key="3">
    <source>
        <dbReference type="Proteomes" id="UP000039021"/>
    </source>
</evidence>
<dbReference type="AlphaFoldDB" id="A0A916LEE5"/>
<proteinExistence type="predicted"/>
<reference evidence="3" key="1">
    <citation type="submission" date="2015-03" db="EMBL/GenBank/DDBJ databases">
        <authorList>
            <consortium name="Pathogen Informatics"/>
        </authorList>
    </citation>
    <scope>NUCLEOTIDE SEQUENCE [LARGE SCALE GENOMIC DNA]</scope>
    <source>
        <strain evidence="3">N09902308</strain>
    </source>
</reference>
<name>A0A916LEE5_MYCTX</name>
<dbReference type="Proteomes" id="UP000039021">
    <property type="component" value="Unassembled WGS sequence"/>
</dbReference>
<organism evidence="2 3">
    <name type="scientific">Mycobacterium tuberculosis</name>
    <dbReference type="NCBI Taxonomy" id="1773"/>
    <lineage>
        <taxon>Bacteria</taxon>
        <taxon>Bacillati</taxon>
        <taxon>Actinomycetota</taxon>
        <taxon>Actinomycetes</taxon>
        <taxon>Mycobacteriales</taxon>
        <taxon>Mycobacteriaceae</taxon>
        <taxon>Mycobacterium</taxon>
        <taxon>Mycobacterium tuberculosis complex</taxon>
    </lineage>
</organism>
<protein>
    <submittedName>
        <fullName evidence="2">Uncharacterized protein</fullName>
    </submittedName>
</protein>
<gene>
    <name evidence="2" type="ORF">ERS007739_03862</name>
</gene>
<feature type="region of interest" description="Disordered" evidence="1">
    <location>
        <begin position="49"/>
        <end position="82"/>
    </location>
</feature>
<accession>A0A916LEE5</accession>
<dbReference type="EMBL" id="CSBK01002143">
    <property type="protein sequence ID" value="COZ53281.1"/>
    <property type="molecule type" value="Genomic_DNA"/>
</dbReference>
<sequence>MIEQRPPGLLEIALVIVFGNVAFVAPEQVHLGPFNLLCLGAEVAQKRNPVAAPGQHDQRLPSGRHRGPDGANQALTRGRDQNVAIGEDLDATAHRYCTFLIPSSAAQ</sequence>